<dbReference type="Proteomes" id="UP000789901">
    <property type="component" value="Unassembled WGS sequence"/>
</dbReference>
<sequence>MTNENKIITKTIKSGIGVKRKKYAKKEVAEDMLGDTFSYINGKTYIIMLDNNTKMRISSLNTDVARVYFVNNNNVQVQVPNGMVMHDDDNNHNIRHFRGEYHISWIHSYTLLWNNNVVVRLYNQKQQAVDRGVGFEEYEVE</sequence>
<accession>A0ABN7VJL1</accession>
<proteinExistence type="predicted"/>
<dbReference type="EMBL" id="CAJVQB010016186">
    <property type="protein sequence ID" value="CAG8778763.1"/>
    <property type="molecule type" value="Genomic_DNA"/>
</dbReference>
<keyword evidence="2" id="KW-1185">Reference proteome</keyword>
<evidence type="ECO:0000313" key="2">
    <source>
        <dbReference type="Proteomes" id="UP000789901"/>
    </source>
</evidence>
<name>A0ABN7VJL1_GIGMA</name>
<comment type="caution">
    <text evidence="1">The sequence shown here is derived from an EMBL/GenBank/DDBJ whole genome shotgun (WGS) entry which is preliminary data.</text>
</comment>
<reference evidence="1 2" key="1">
    <citation type="submission" date="2021-06" db="EMBL/GenBank/DDBJ databases">
        <authorList>
            <person name="Kallberg Y."/>
            <person name="Tangrot J."/>
            <person name="Rosling A."/>
        </authorList>
    </citation>
    <scope>NUCLEOTIDE SEQUENCE [LARGE SCALE GENOMIC DNA]</scope>
    <source>
        <strain evidence="1 2">120-4 pot B 10/14</strain>
    </source>
</reference>
<organism evidence="1 2">
    <name type="scientific">Gigaspora margarita</name>
    <dbReference type="NCBI Taxonomy" id="4874"/>
    <lineage>
        <taxon>Eukaryota</taxon>
        <taxon>Fungi</taxon>
        <taxon>Fungi incertae sedis</taxon>
        <taxon>Mucoromycota</taxon>
        <taxon>Glomeromycotina</taxon>
        <taxon>Glomeromycetes</taxon>
        <taxon>Diversisporales</taxon>
        <taxon>Gigasporaceae</taxon>
        <taxon>Gigaspora</taxon>
    </lineage>
</organism>
<protein>
    <submittedName>
        <fullName evidence="1">39782_t:CDS:1</fullName>
    </submittedName>
</protein>
<gene>
    <name evidence="1" type="ORF">GMARGA_LOCUS19421</name>
</gene>
<evidence type="ECO:0000313" key="1">
    <source>
        <dbReference type="EMBL" id="CAG8778763.1"/>
    </source>
</evidence>